<dbReference type="GO" id="GO:0043025">
    <property type="term" value="C:neuronal cell body"/>
    <property type="evidence" value="ECO:0007669"/>
    <property type="project" value="TreeGrafter"/>
</dbReference>
<name>A0A3B4THP9_SERDU</name>
<evidence type="ECO:0000313" key="5">
    <source>
        <dbReference type="Ensembl" id="ENSSDUP00000005563.1"/>
    </source>
</evidence>
<dbReference type="SMART" id="SM00408">
    <property type="entry name" value="IGc2"/>
    <property type="match status" value="1"/>
</dbReference>
<organism evidence="5 6">
    <name type="scientific">Seriola dumerili</name>
    <name type="common">Greater amberjack</name>
    <name type="synonym">Caranx dumerili</name>
    <dbReference type="NCBI Taxonomy" id="41447"/>
    <lineage>
        <taxon>Eukaryota</taxon>
        <taxon>Metazoa</taxon>
        <taxon>Chordata</taxon>
        <taxon>Craniata</taxon>
        <taxon>Vertebrata</taxon>
        <taxon>Euteleostomi</taxon>
        <taxon>Actinopterygii</taxon>
        <taxon>Neopterygii</taxon>
        <taxon>Teleostei</taxon>
        <taxon>Neoteleostei</taxon>
        <taxon>Acanthomorphata</taxon>
        <taxon>Carangaria</taxon>
        <taxon>Carangiformes</taxon>
        <taxon>Carangidae</taxon>
        <taxon>Seriola</taxon>
    </lineage>
</organism>
<dbReference type="InterPro" id="IPR050958">
    <property type="entry name" value="Cell_Adh-Cytoskel_Orgn"/>
</dbReference>
<evidence type="ECO:0000259" key="3">
    <source>
        <dbReference type="SMART" id="SM00408"/>
    </source>
</evidence>
<dbReference type="GO" id="GO:0008046">
    <property type="term" value="F:axon guidance receptor activity"/>
    <property type="evidence" value="ECO:0007669"/>
    <property type="project" value="TreeGrafter"/>
</dbReference>
<dbReference type="Ensembl" id="ENSSDUT00000005671.1">
    <property type="protein sequence ID" value="ENSSDUP00000005563.1"/>
    <property type="gene ID" value="ENSSDUG00000004110.1"/>
</dbReference>
<dbReference type="PANTHER" id="PTHR45080">
    <property type="entry name" value="CONTACTIN 5"/>
    <property type="match status" value="1"/>
</dbReference>
<feature type="domain" description="Immunoglobulin" evidence="4">
    <location>
        <begin position="19"/>
        <end position="103"/>
    </location>
</feature>
<dbReference type="SMART" id="SM00409">
    <property type="entry name" value="IG"/>
    <property type="match status" value="1"/>
</dbReference>
<keyword evidence="2" id="KW-1015">Disulfide bond</keyword>
<dbReference type="InterPro" id="IPR003598">
    <property type="entry name" value="Ig_sub2"/>
</dbReference>
<proteinExistence type="predicted"/>
<feature type="domain" description="Immunoglobulin subtype 2" evidence="3">
    <location>
        <begin position="25"/>
        <end position="92"/>
    </location>
</feature>
<reference evidence="5" key="1">
    <citation type="submission" date="2025-08" db="UniProtKB">
        <authorList>
            <consortium name="Ensembl"/>
        </authorList>
    </citation>
    <scope>IDENTIFICATION</scope>
</reference>
<accession>A0A3B4THP9</accession>
<dbReference type="GO" id="GO:0005886">
    <property type="term" value="C:plasma membrane"/>
    <property type="evidence" value="ECO:0007669"/>
    <property type="project" value="TreeGrafter"/>
</dbReference>
<dbReference type="Pfam" id="PF07679">
    <property type="entry name" value="I-set"/>
    <property type="match status" value="1"/>
</dbReference>
<dbReference type="Proteomes" id="UP000261420">
    <property type="component" value="Unplaced"/>
</dbReference>
<dbReference type="SUPFAM" id="SSF48726">
    <property type="entry name" value="Immunoglobulin"/>
    <property type="match status" value="1"/>
</dbReference>
<dbReference type="GO" id="GO:0030424">
    <property type="term" value="C:axon"/>
    <property type="evidence" value="ECO:0007669"/>
    <property type="project" value="TreeGrafter"/>
</dbReference>
<evidence type="ECO:0008006" key="7">
    <source>
        <dbReference type="Google" id="ProtNLM"/>
    </source>
</evidence>
<dbReference type="InterPro" id="IPR013098">
    <property type="entry name" value="Ig_I-set"/>
</dbReference>
<dbReference type="AlphaFoldDB" id="A0A3B4THP9"/>
<dbReference type="OMA" id="NAKMQKG"/>
<evidence type="ECO:0000256" key="2">
    <source>
        <dbReference type="ARBA" id="ARBA00023157"/>
    </source>
</evidence>
<sequence>MKKLNLHFVIQVELNAKMQKGIKVKAGATVLLEAEVFGKPMPRVTWKRGDDSLKSGEGQVITHQRHHFQLEMTGVTKEHTGTYTILAENASGSKTAEIQVNILGEYYYQCFL</sequence>
<dbReference type="FunFam" id="2.60.40.10:FF:000002">
    <property type="entry name" value="Titin a"/>
    <property type="match status" value="1"/>
</dbReference>
<dbReference type="InterPro" id="IPR036179">
    <property type="entry name" value="Ig-like_dom_sf"/>
</dbReference>
<dbReference type="Gene3D" id="2.60.40.10">
    <property type="entry name" value="Immunoglobulins"/>
    <property type="match status" value="1"/>
</dbReference>
<dbReference type="GO" id="GO:0007156">
    <property type="term" value="P:homophilic cell adhesion via plasma membrane adhesion molecules"/>
    <property type="evidence" value="ECO:0007669"/>
    <property type="project" value="TreeGrafter"/>
</dbReference>
<keyword evidence="6" id="KW-1185">Reference proteome</keyword>
<dbReference type="InterPro" id="IPR003599">
    <property type="entry name" value="Ig_sub"/>
</dbReference>
<dbReference type="GeneTree" id="ENSGT01110000267173"/>
<dbReference type="STRING" id="41447.ENSSDUP00000005563"/>
<evidence type="ECO:0000259" key="4">
    <source>
        <dbReference type="SMART" id="SM00409"/>
    </source>
</evidence>
<evidence type="ECO:0000256" key="1">
    <source>
        <dbReference type="ARBA" id="ARBA00022729"/>
    </source>
</evidence>
<dbReference type="PANTHER" id="PTHR45080:SF8">
    <property type="entry name" value="IG-LIKE DOMAIN-CONTAINING PROTEIN"/>
    <property type="match status" value="1"/>
</dbReference>
<protein>
    <recommendedName>
        <fullName evidence="7">Ig-like domain-containing protein</fullName>
    </recommendedName>
</protein>
<keyword evidence="1" id="KW-0732">Signal</keyword>
<evidence type="ECO:0000313" key="6">
    <source>
        <dbReference type="Proteomes" id="UP000261420"/>
    </source>
</evidence>
<dbReference type="GO" id="GO:0050808">
    <property type="term" value="P:synapse organization"/>
    <property type="evidence" value="ECO:0007669"/>
    <property type="project" value="TreeGrafter"/>
</dbReference>
<reference evidence="5" key="2">
    <citation type="submission" date="2025-09" db="UniProtKB">
        <authorList>
            <consortium name="Ensembl"/>
        </authorList>
    </citation>
    <scope>IDENTIFICATION</scope>
</reference>
<dbReference type="InterPro" id="IPR013783">
    <property type="entry name" value="Ig-like_fold"/>
</dbReference>